<evidence type="ECO:0000256" key="10">
    <source>
        <dbReference type="ARBA" id="ARBA00049152"/>
    </source>
</evidence>
<dbReference type="PROSITE" id="PS50989">
    <property type="entry name" value="COA_CT_CTER"/>
    <property type="match status" value="1"/>
</dbReference>
<proteinExistence type="predicted"/>
<gene>
    <name evidence="12" type="ORF">MUDAN_MDHGFNIF_01714</name>
</gene>
<protein>
    <recommendedName>
        <fullName evidence="2">acetyl-CoA carboxytransferase</fullName>
        <ecNumber evidence="2">2.1.3.15</ecNumber>
    </recommendedName>
</protein>
<evidence type="ECO:0000256" key="7">
    <source>
        <dbReference type="ARBA" id="ARBA00022840"/>
    </source>
</evidence>
<keyword evidence="8" id="KW-0443">Lipid metabolism</keyword>
<comment type="pathway">
    <text evidence="1">Lipid metabolism; malonyl-CoA biosynthesis; malonyl-CoA from acetyl-CoA: step 1/1.</text>
</comment>
<dbReference type="EC" id="2.1.3.15" evidence="2"/>
<sequence length="257" mass="27496">MAENQSAYDQVLAARATDKISIQRLIAGLTTDFFELHGDRQAGDDEAVITGVAMLAGQTVMTIGIQKGTSTMENQARHFGCATPAGYRKARRVMRLAEQLGYPVLALINTPGAYPGVDAEYAGQGRAIADCLLTGLQLKVPFISVIVGEGGSGGALALACGDQVWLFEHSTYSILSPEGYATILWKHANKAPQAAAKMRLTPAELLADGMVERIVPEVKTAADCNKLQQALSQAFQGLAAKPVTELVAERQARYRQF</sequence>
<reference evidence="12 13" key="1">
    <citation type="submission" date="2018-11" db="EMBL/GenBank/DDBJ databases">
        <authorList>
            <person name="Wuyts S."/>
        </authorList>
    </citation>
    <scope>NUCLEOTIDE SEQUENCE [LARGE SCALE GENOMIC DNA]</scope>
    <source>
        <strain evidence="12">Lactobacillus mudanjiangensis AMBF249</strain>
    </source>
</reference>
<dbReference type="InterPro" id="IPR001095">
    <property type="entry name" value="Acetyl_CoA_COase_a_su"/>
</dbReference>
<dbReference type="GO" id="GO:0009317">
    <property type="term" value="C:acetyl-CoA carboxylase complex"/>
    <property type="evidence" value="ECO:0007669"/>
    <property type="project" value="InterPro"/>
</dbReference>
<dbReference type="AlphaFoldDB" id="A0A660E4C1"/>
<evidence type="ECO:0000313" key="12">
    <source>
        <dbReference type="EMBL" id="VDG30162.1"/>
    </source>
</evidence>
<keyword evidence="9" id="KW-0275">Fatty acid biosynthesis</keyword>
<evidence type="ECO:0000256" key="8">
    <source>
        <dbReference type="ARBA" id="ARBA00023098"/>
    </source>
</evidence>
<accession>A0A660E4C1</accession>
<dbReference type="OrthoDB" id="9808023at2"/>
<dbReference type="GO" id="GO:0005524">
    <property type="term" value="F:ATP binding"/>
    <property type="evidence" value="ECO:0007669"/>
    <property type="project" value="UniProtKB-KW"/>
</dbReference>
<evidence type="ECO:0000259" key="11">
    <source>
        <dbReference type="PROSITE" id="PS50989"/>
    </source>
</evidence>
<dbReference type="GO" id="GO:0006633">
    <property type="term" value="P:fatty acid biosynthetic process"/>
    <property type="evidence" value="ECO:0007669"/>
    <property type="project" value="UniProtKB-KW"/>
</dbReference>
<evidence type="ECO:0000256" key="9">
    <source>
        <dbReference type="ARBA" id="ARBA00023160"/>
    </source>
</evidence>
<keyword evidence="5" id="KW-0547">Nucleotide-binding</keyword>
<dbReference type="PANTHER" id="PTHR42853:SF3">
    <property type="entry name" value="ACETYL-COENZYME A CARBOXYLASE CARBOXYL TRANSFERASE SUBUNIT ALPHA, CHLOROPLASTIC"/>
    <property type="match status" value="1"/>
</dbReference>
<dbReference type="SUPFAM" id="SSF52096">
    <property type="entry name" value="ClpP/crotonase"/>
    <property type="match status" value="1"/>
</dbReference>
<evidence type="ECO:0000313" key="13">
    <source>
        <dbReference type="Proteomes" id="UP000289996"/>
    </source>
</evidence>
<evidence type="ECO:0000256" key="5">
    <source>
        <dbReference type="ARBA" id="ARBA00022741"/>
    </source>
</evidence>
<dbReference type="UniPathway" id="UPA00655">
    <property type="reaction ID" value="UER00711"/>
</dbReference>
<dbReference type="Gene3D" id="3.90.226.10">
    <property type="entry name" value="2-enoyl-CoA Hydratase, Chain A, domain 1"/>
    <property type="match status" value="1"/>
</dbReference>
<evidence type="ECO:0000256" key="2">
    <source>
        <dbReference type="ARBA" id="ARBA00011883"/>
    </source>
</evidence>
<dbReference type="GO" id="GO:0003989">
    <property type="term" value="F:acetyl-CoA carboxylase activity"/>
    <property type="evidence" value="ECO:0007669"/>
    <property type="project" value="InterPro"/>
</dbReference>
<keyword evidence="6" id="KW-0276">Fatty acid metabolism</keyword>
<keyword evidence="4 12" id="KW-0808">Transferase</keyword>
<organism evidence="12 13">
    <name type="scientific">Lactiplantibacillus mudanjiangensis</name>
    <dbReference type="NCBI Taxonomy" id="1296538"/>
    <lineage>
        <taxon>Bacteria</taxon>
        <taxon>Bacillati</taxon>
        <taxon>Bacillota</taxon>
        <taxon>Bacilli</taxon>
        <taxon>Lactobacillales</taxon>
        <taxon>Lactobacillaceae</taxon>
        <taxon>Lactiplantibacillus</taxon>
    </lineage>
</organism>
<comment type="catalytic activity">
    <reaction evidence="10">
        <text>N(6)-carboxybiotinyl-L-lysyl-[protein] + acetyl-CoA = N(6)-biotinyl-L-lysyl-[protein] + malonyl-CoA</text>
        <dbReference type="Rhea" id="RHEA:54728"/>
        <dbReference type="Rhea" id="RHEA-COMP:10505"/>
        <dbReference type="Rhea" id="RHEA-COMP:10506"/>
        <dbReference type="ChEBI" id="CHEBI:57288"/>
        <dbReference type="ChEBI" id="CHEBI:57384"/>
        <dbReference type="ChEBI" id="CHEBI:83144"/>
        <dbReference type="ChEBI" id="CHEBI:83145"/>
        <dbReference type="EC" id="2.1.3.15"/>
    </reaction>
</comment>
<dbReference type="PRINTS" id="PR01069">
    <property type="entry name" value="ACCCTRFRASEA"/>
</dbReference>
<dbReference type="GO" id="GO:2001295">
    <property type="term" value="P:malonyl-CoA biosynthetic process"/>
    <property type="evidence" value="ECO:0007669"/>
    <property type="project" value="UniProtKB-UniPathway"/>
</dbReference>
<keyword evidence="7" id="KW-0067">ATP-binding</keyword>
<dbReference type="RefSeq" id="WP_130843258.1">
    <property type="nucleotide sequence ID" value="NZ_BJDY01000002.1"/>
</dbReference>
<keyword evidence="13" id="KW-1185">Reference proteome</keyword>
<evidence type="ECO:0000256" key="1">
    <source>
        <dbReference type="ARBA" id="ARBA00004956"/>
    </source>
</evidence>
<dbReference type="Proteomes" id="UP000289996">
    <property type="component" value="Unassembled WGS sequence"/>
</dbReference>
<feature type="domain" description="CoA carboxyltransferase C-terminal" evidence="11">
    <location>
        <begin position="1"/>
        <end position="233"/>
    </location>
</feature>
<name>A0A660E4C1_9LACO</name>
<dbReference type="InterPro" id="IPR029045">
    <property type="entry name" value="ClpP/crotonase-like_dom_sf"/>
</dbReference>
<dbReference type="EMBL" id="UYIG01000174">
    <property type="protein sequence ID" value="VDG30162.1"/>
    <property type="molecule type" value="Genomic_DNA"/>
</dbReference>
<evidence type="ECO:0000256" key="4">
    <source>
        <dbReference type="ARBA" id="ARBA00022679"/>
    </source>
</evidence>
<dbReference type="InterPro" id="IPR011763">
    <property type="entry name" value="COA_CT_C"/>
</dbReference>
<evidence type="ECO:0000256" key="3">
    <source>
        <dbReference type="ARBA" id="ARBA00022516"/>
    </source>
</evidence>
<dbReference type="PANTHER" id="PTHR42853">
    <property type="entry name" value="ACETYL-COENZYME A CARBOXYLASE CARBOXYL TRANSFERASE SUBUNIT ALPHA"/>
    <property type="match status" value="1"/>
</dbReference>
<keyword evidence="3" id="KW-0444">Lipid biosynthesis</keyword>
<dbReference type="GO" id="GO:0016743">
    <property type="term" value="F:carboxyl- or carbamoyltransferase activity"/>
    <property type="evidence" value="ECO:0007669"/>
    <property type="project" value="InterPro"/>
</dbReference>
<dbReference type="Pfam" id="PF03255">
    <property type="entry name" value="ACCA"/>
    <property type="match status" value="1"/>
</dbReference>
<dbReference type="NCBIfam" id="NF041504">
    <property type="entry name" value="AccA_sub"/>
    <property type="match status" value="1"/>
</dbReference>
<evidence type="ECO:0000256" key="6">
    <source>
        <dbReference type="ARBA" id="ARBA00022832"/>
    </source>
</evidence>